<protein>
    <submittedName>
        <fullName evidence="4">Predicted acetyltransferase</fullName>
    </submittedName>
</protein>
<dbReference type="CDD" id="cd04301">
    <property type="entry name" value="NAT_SF"/>
    <property type="match status" value="1"/>
</dbReference>
<keyword evidence="5" id="KW-1185">Reference proteome</keyword>
<dbReference type="AlphaFoldDB" id="A0A0X2NJN0"/>
<dbReference type="Pfam" id="PF13508">
    <property type="entry name" value="Acetyltransf_7"/>
    <property type="match status" value="1"/>
</dbReference>
<keyword evidence="1 4" id="KW-0808">Transferase</keyword>
<name>A0A0X2NJN0_9CORY</name>
<accession>A0A0X2NJN0</accession>
<dbReference type="Gene3D" id="3.40.630.30">
    <property type="match status" value="1"/>
</dbReference>
<dbReference type="Proteomes" id="UP000182498">
    <property type="component" value="Unassembled WGS sequence"/>
</dbReference>
<dbReference type="SUPFAM" id="SSF55729">
    <property type="entry name" value="Acyl-CoA N-acyltransferases (Nat)"/>
    <property type="match status" value="1"/>
</dbReference>
<evidence type="ECO:0000313" key="5">
    <source>
        <dbReference type="Proteomes" id="UP000182498"/>
    </source>
</evidence>
<dbReference type="PANTHER" id="PTHR43800:SF1">
    <property type="entry name" value="PEPTIDYL-LYSINE N-ACETYLTRANSFERASE YJAB"/>
    <property type="match status" value="1"/>
</dbReference>
<reference evidence="5" key="1">
    <citation type="submission" date="2015-11" db="EMBL/GenBank/DDBJ databases">
        <authorList>
            <person name="Dugat-Bony E."/>
        </authorList>
    </citation>
    <scope>NUCLEOTIDE SEQUENCE [LARGE SCALE GENOMIC DNA]</scope>
    <source>
        <strain evidence="5">Mu292</strain>
    </source>
</reference>
<organism evidence="4 5">
    <name type="scientific">Corynebacterium variabile</name>
    <dbReference type="NCBI Taxonomy" id="1727"/>
    <lineage>
        <taxon>Bacteria</taxon>
        <taxon>Bacillati</taxon>
        <taxon>Actinomycetota</taxon>
        <taxon>Actinomycetes</taxon>
        <taxon>Mycobacteriales</taxon>
        <taxon>Corynebacteriaceae</taxon>
        <taxon>Corynebacterium</taxon>
    </lineage>
</organism>
<evidence type="ECO:0000259" key="3">
    <source>
        <dbReference type="PROSITE" id="PS51186"/>
    </source>
</evidence>
<dbReference type="PROSITE" id="PS51186">
    <property type="entry name" value="GNAT"/>
    <property type="match status" value="1"/>
</dbReference>
<evidence type="ECO:0000256" key="2">
    <source>
        <dbReference type="ARBA" id="ARBA00023315"/>
    </source>
</evidence>
<proteinExistence type="predicted"/>
<dbReference type="InterPro" id="IPR000182">
    <property type="entry name" value="GNAT_dom"/>
</dbReference>
<evidence type="ECO:0000256" key="1">
    <source>
        <dbReference type="ARBA" id="ARBA00022679"/>
    </source>
</evidence>
<dbReference type="RefSeq" id="WP_014008601.1">
    <property type="nucleotide sequence ID" value="NZ_FAUH01000006.1"/>
</dbReference>
<dbReference type="PANTHER" id="PTHR43800">
    <property type="entry name" value="PEPTIDYL-LYSINE N-ACETYLTRANSFERASE YJAB"/>
    <property type="match status" value="1"/>
</dbReference>
<evidence type="ECO:0000313" key="4">
    <source>
        <dbReference type="EMBL" id="CUU65707.1"/>
    </source>
</evidence>
<keyword evidence="2" id="KW-0012">Acyltransferase</keyword>
<feature type="domain" description="N-acetyltransferase" evidence="3">
    <location>
        <begin position="11"/>
        <end position="167"/>
    </location>
</feature>
<dbReference type="GO" id="GO:0016747">
    <property type="term" value="F:acyltransferase activity, transferring groups other than amino-acyl groups"/>
    <property type="evidence" value="ECO:0007669"/>
    <property type="project" value="InterPro"/>
</dbReference>
<sequence length="186" mass="20537">MNLSVLSGEGLRVREAEVADIAGIRDLERRAGAPFREVGLDVVADDEPPTAETLRIAVRKGEVFVVEDHSPSRGPGHGPVAWMWPSTADGDLLLEQVSVDPAYRGKRIGSALIQGAVDRGRAEGFAGVVLTTFRDIPWNGPLYRRLGFKTMRDAEIGPELRALRRRETEAGLDVLERECLRKRITR</sequence>
<dbReference type="OMA" id="FREVPWN"/>
<dbReference type="InterPro" id="IPR016181">
    <property type="entry name" value="Acyl_CoA_acyltransferase"/>
</dbReference>
<gene>
    <name evidence="4" type="ORF">CVAR292_01039</name>
</gene>
<dbReference type="EMBL" id="FAUH01000006">
    <property type="protein sequence ID" value="CUU65707.1"/>
    <property type="molecule type" value="Genomic_DNA"/>
</dbReference>